<keyword evidence="1" id="KW-0472">Membrane</keyword>
<accession>A0ABT1TCW8</accession>
<keyword evidence="1" id="KW-1133">Transmembrane helix</keyword>
<feature type="transmembrane region" description="Helical" evidence="1">
    <location>
        <begin position="26"/>
        <end position="44"/>
    </location>
</feature>
<sequence length="285" mass="31101">MPQVPKLNAAKRFTGEAARLYSPRGLLLYFLALALIPAVVIGLIKGHAMAVLINAGAFACYCLAAVLLRKGLRAEDPTPRARLTSPAKWPLKLCSALLVAATTGLLAVFGARQEPLMAALYAGGALLGMYLSYGFDRRTANPITAAHGYSSAEIKQILAAALAIIRDIEQANRNIVHTELNRRIAKICEIADGVISELEADPRGIRRARKFLNVYLENVLQVIQGYAKTHRQAGSRALEGNFTQALDAIEAAFQEQQQKLLEEDVFDLDVKIEVLTQQLKREGIL</sequence>
<dbReference type="Proteomes" id="UP001524499">
    <property type="component" value="Unassembled WGS sequence"/>
</dbReference>
<keyword evidence="3" id="KW-1185">Reference proteome</keyword>
<dbReference type="RefSeq" id="WP_256600986.1">
    <property type="nucleotide sequence ID" value="NZ_JANIBJ010000005.1"/>
</dbReference>
<keyword evidence="1" id="KW-0812">Transmembrane</keyword>
<evidence type="ECO:0000313" key="3">
    <source>
        <dbReference type="Proteomes" id="UP001524499"/>
    </source>
</evidence>
<organism evidence="2 3">
    <name type="scientific">Methylomonas subterranea</name>
    <dbReference type="NCBI Taxonomy" id="2952225"/>
    <lineage>
        <taxon>Bacteria</taxon>
        <taxon>Pseudomonadati</taxon>
        <taxon>Pseudomonadota</taxon>
        <taxon>Gammaproteobacteria</taxon>
        <taxon>Methylococcales</taxon>
        <taxon>Methylococcaceae</taxon>
        <taxon>Methylomonas</taxon>
    </lineage>
</organism>
<proteinExistence type="predicted"/>
<protein>
    <submittedName>
        <fullName evidence="2">5-bromo-4-chloroindolyl phosphate hydrolysis family protein</fullName>
    </submittedName>
</protein>
<dbReference type="EMBL" id="JANIBJ010000005">
    <property type="protein sequence ID" value="MCQ8103300.1"/>
    <property type="molecule type" value="Genomic_DNA"/>
</dbReference>
<feature type="transmembrane region" description="Helical" evidence="1">
    <location>
        <begin position="89"/>
        <end position="110"/>
    </location>
</feature>
<comment type="caution">
    <text evidence="2">The sequence shown here is derived from an EMBL/GenBank/DDBJ whole genome shotgun (WGS) entry which is preliminary data.</text>
</comment>
<reference evidence="2 3" key="1">
    <citation type="submission" date="2022-07" db="EMBL/GenBank/DDBJ databases">
        <title>Methylomonas rivi sp. nov., Methylomonas rosea sp. nov., Methylomonas aureus sp. nov. and Methylomonas subterranea sp. nov., four novel methanotrophs isolated from a freshwater creek and the deep terrestrial subsurface.</title>
        <authorList>
            <person name="Abin C."/>
            <person name="Sankaranarayanan K."/>
            <person name="Garner C."/>
            <person name="Sindelar R."/>
            <person name="Kotary K."/>
            <person name="Garner R."/>
            <person name="Barclay S."/>
            <person name="Lawson P."/>
            <person name="Krumholz L."/>
        </authorList>
    </citation>
    <scope>NUCLEOTIDE SEQUENCE [LARGE SCALE GENOMIC DNA]</scope>
    <source>
        <strain evidence="2 3">SURF-2</strain>
    </source>
</reference>
<name>A0ABT1TCW8_9GAMM</name>
<evidence type="ECO:0000313" key="2">
    <source>
        <dbReference type="EMBL" id="MCQ8103300.1"/>
    </source>
</evidence>
<gene>
    <name evidence="2" type="ORF">NP590_04205</name>
</gene>
<dbReference type="Pfam" id="PF10112">
    <property type="entry name" value="Halogen_Hydrol"/>
    <property type="match status" value="1"/>
</dbReference>
<evidence type="ECO:0000256" key="1">
    <source>
        <dbReference type="SAM" id="Phobius"/>
    </source>
</evidence>
<dbReference type="InterPro" id="IPR018770">
    <property type="entry name" value="ChloroindolylP_hydrolase"/>
</dbReference>
<feature type="transmembrane region" description="Helical" evidence="1">
    <location>
        <begin position="50"/>
        <end position="68"/>
    </location>
</feature>
<feature type="transmembrane region" description="Helical" evidence="1">
    <location>
        <begin position="116"/>
        <end position="133"/>
    </location>
</feature>